<evidence type="ECO:0000313" key="1">
    <source>
        <dbReference type="EMBL" id="KAI3677658.1"/>
    </source>
</evidence>
<proteinExistence type="predicted"/>
<name>A0ACB8Y0U5_ARCLA</name>
<reference evidence="2" key="1">
    <citation type="journal article" date="2022" name="Mol. Ecol. Resour.">
        <title>The genomes of chicory, endive, great burdock and yacon provide insights into Asteraceae palaeo-polyploidization history and plant inulin production.</title>
        <authorList>
            <person name="Fan W."/>
            <person name="Wang S."/>
            <person name="Wang H."/>
            <person name="Wang A."/>
            <person name="Jiang F."/>
            <person name="Liu H."/>
            <person name="Zhao H."/>
            <person name="Xu D."/>
            <person name="Zhang Y."/>
        </authorList>
    </citation>
    <scope>NUCLEOTIDE SEQUENCE [LARGE SCALE GENOMIC DNA]</scope>
    <source>
        <strain evidence="2">cv. Niubang</strain>
    </source>
</reference>
<gene>
    <name evidence="1" type="ORF">L6452_36924</name>
</gene>
<accession>A0ACB8Y0U5</accession>
<sequence length="102" mass="11695">MAKEKRCLAEGCSSFLAYVIDTKLEKRKHEDVRVVREFSDVFPNDLPGLPPDRQVEFRINLVPMEAPIVLAPYRLAPSKMQEMMTQLQDLLENGFVRPSSSE</sequence>
<comment type="caution">
    <text evidence="1">The sequence shown here is derived from an EMBL/GenBank/DDBJ whole genome shotgun (WGS) entry which is preliminary data.</text>
</comment>
<protein>
    <submittedName>
        <fullName evidence="1">Uncharacterized protein</fullName>
    </submittedName>
</protein>
<dbReference type="Proteomes" id="UP001055879">
    <property type="component" value="Linkage Group LG14"/>
</dbReference>
<keyword evidence="2" id="KW-1185">Reference proteome</keyword>
<evidence type="ECO:0000313" key="2">
    <source>
        <dbReference type="Proteomes" id="UP001055879"/>
    </source>
</evidence>
<reference evidence="1 2" key="2">
    <citation type="journal article" date="2022" name="Mol. Ecol. Resour.">
        <title>The genomes of chicory, endive, great burdock and yacon provide insights into Asteraceae paleo-polyploidization history and plant inulin production.</title>
        <authorList>
            <person name="Fan W."/>
            <person name="Wang S."/>
            <person name="Wang H."/>
            <person name="Wang A."/>
            <person name="Jiang F."/>
            <person name="Liu H."/>
            <person name="Zhao H."/>
            <person name="Xu D."/>
            <person name="Zhang Y."/>
        </authorList>
    </citation>
    <scope>NUCLEOTIDE SEQUENCE [LARGE SCALE GENOMIC DNA]</scope>
    <source>
        <strain evidence="2">cv. Niubang</strain>
    </source>
</reference>
<organism evidence="1 2">
    <name type="scientific">Arctium lappa</name>
    <name type="common">Greater burdock</name>
    <name type="synonym">Lappa major</name>
    <dbReference type="NCBI Taxonomy" id="4217"/>
    <lineage>
        <taxon>Eukaryota</taxon>
        <taxon>Viridiplantae</taxon>
        <taxon>Streptophyta</taxon>
        <taxon>Embryophyta</taxon>
        <taxon>Tracheophyta</taxon>
        <taxon>Spermatophyta</taxon>
        <taxon>Magnoliopsida</taxon>
        <taxon>eudicotyledons</taxon>
        <taxon>Gunneridae</taxon>
        <taxon>Pentapetalae</taxon>
        <taxon>asterids</taxon>
        <taxon>campanulids</taxon>
        <taxon>Asterales</taxon>
        <taxon>Asteraceae</taxon>
        <taxon>Carduoideae</taxon>
        <taxon>Cardueae</taxon>
        <taxon>Arctiinae</taxon>
        <taxon>Arctium</taxon>
    </lineage>
</organism>
<dbReference type="EMBL" id="CM042060">
    <property type="protein sequence ID" value="KAI3677658.1"/>
    <property type="molecule type" value="Genomic_DNA"/>
</dbReference>